<dbReference type="Proteomes" id="UP000683925">
    <property type="component" value="Unassembled WGS sequence"/>
</dbReference>
<reference evidence="1" key="1">
    <citation type="submission" date="2021-01" db="EMBL/GenBank/DDBJ databases">
        <authorList>
            <consortium name="Genoscope - CEA"/>
            <person name="William W."/>
        </authorList>
    </citation>
    <scope>NUCLEOTIDE SEQUENCE</scope>
</reference>
<dbReference type="AlphaFoldDB" id="A0A8S1RXU9"/>
<comment type="caution">
    <text evidence="1">The sequence shown here is derived from an EMBL/GenBank/DDBJ whole genome shotgun (WGS) entry which is preliminary data.</text>
</comment>
<organism evidence="1 2">
    <name type="scientific">Paramecium octaurelia</name>
    <dbReference type="NCBI Taxonomy" id="43137"/>
    <lineage>
        <taxon>Eukaryota</taxon>
        <taxon>Sar</taxon>
        <taxon>Alveolata</taxon>
        <taxon>Ciliophora</taxon>
        <taxon>Intramacronucleata</taxon>
        <taxon>Oligohymenophorea</taxon>
        <taxon>Peniculida</taxon>
        <taxon>Parameciidae</taxon>
        <taxon>Paramecium</taxon>
    </lineage>
</organism>
<sequence length="39" mass="4557">MQATFKKIIREKIVIKKLSQPILQQIGSIIQQINSTQYQ</sequence>
<keyword evidence="2" id="KW-1185">Reference proteome</keyword>
<gene>
    <name evidence="1" type="ORF">POCTA_138.1.T0030016</name>
</gene>
<dbReference type="EMBL" id="CAJJDP010000001">
    <property type="protein sequence ID" value="CAD8131619.1"/>
    <property type="molecule type" value="Genomic_DNA"/>
</dbReference>
<proteinExistence type="predicted"/>
<name>A0A8S1RXU9_PAROT</name>
<accession>A0A8S1RXU9</accession>
<evidence type="ECO:0000313" key="2">
    <source>
        <dbReference type="Proteomes" id="UP000683925"/>
    </source>
</evidence>
<protein>
    <submittedName>
        <fullName evidence="1">Uncharacterized protein</fullName>
    </submittedName>
</protein>
<evidence type="ECO:0000313" key="1">
    <source>
        <dbReference type="EMBL" id="CAD8131619.1"/>
    </source>
</evidence>